<proteinExistence type="predicted"/>
<dbReference type="Pfam" id="PF03308">
    <property type="entry name" value="MeaB"/>
    <property type="match status" value="1"/>
</dbReference>
<name>A0A6A5SYE5_9PLEO</name>
<dbReference type="EMBL" id="ML976014">
    <property type="protein sequence ID" value="KAF1944744.1"/>
    <property type="molecule type" value="Genomic_DNA"/>
</dbReference>
<reference evidence="1" key="1">
    <citation type="journal article" date="2020" name="Stud. Mycol.">
        <title>101 Dothideomycetes genomes: a test case for predicting lifestyles and emergence of pathogens.</title>
        <authorList>
            <person name="Haridas S."/>
            <person name="Albert R."/>
            <person name="Binder M."/>
            <person name="Bloem J."/>
            <person name="Labutti K."/>
            <person name="Salamov A."/>
            <person name="Andreopoulos B."/>
            <person name="Baker S."/>
            <person name="Barry K."/>
            <person name="Bills G."/>
            <person name="Bluhm B."/>
            <person name="Cannon C."/>
            <person name="Castanera R."/>
            <person name="Culley D."/>
            <person name="Daum C."/>
            <person name="Ezra D."/>
            <person name="Gonzalez J."/>
            <person name="Henrissat B."/>
            <person name="Kuo A."/>
            <person name="Liang C."/>
            <person name="Lipzen A."/>
            <person name="Lutzoni F."/>
            <person name="Magnuson J."/>
            <person name="Mondo S."/>
            <person name="Nolan M."/>
            <person name="Ohm R."/>
            <person name="Pangilinan J."/>
            <person name="Park H.-J."/>
            <person name="Ramirez L."/>
            <person name="Alfaro M."/>
            <person name="Sun H."/>
            <person name="Tritt A."/>
            <person name="Yoshinaga Y."/>
            <person name="Zwiers L.-H."/>
            <person name="Turgeon B."/>
            <person name="Goodwin S."/>
            <person name="Spatafora J."/>
            <person name="Crous P."/>
            <person name="Grigoriev I."/>
        </authorList>
    </citation>
    <scope>NUCLEOTIDE SEQUENCE</scope>
    <source>
        <strain evidence="1">CBS 161.51</strain>
    </source>
</reference>
<keyword evidence="1" id="KW-0808">Transferase</keyword>
<dbReference type="SUPFAM" id="SSF52540">
    <property type="entry name" value="P-loop containing nucleoside triphosphate hydrolases"/>
    <property type="match status" value="1"/>
</dbReference>
<evidence type="ECO:0000313" key="2">
    <source>
        <dbReference type="Proteomes" id="UP000800038"/>
    </source>
</evidence>
<keyword evidence="2" id="KW-1185">Reference proteome</keyword>
<dbReference type="AlphaFoldDB" id="A0A6A5SYE5"/>
<protein>
    <submittedName>
        <fullName evidence="1">Nicotinamide riboside kinase</fullName>
    </submittedName>
</protein>
<dbReference type="InterPro" id="IPR027417">
    <property type="entry name" value="P-loop_NTPase"/>
</dbReference>
<dbReference type="Gene3D" id="3.40.50.300">
    <property type="entry name" value="P-loop containing nucleotide triphosphate hydrolases"/>
    <property type="match status" value="2"/>
</dbReference>
<keyword evidence="1" id="KW-0418">Kinase</keyword>
<sequence length="236" mass="26159">MAKDFNVDTLPEAILDLVKRTEKLLSRQSSDPGQRMLVALAGVPGSGKSTVSQALLTELASHGIQDVAVVPMDGFHYTRKVLSTFEDAELAFRRRGAPFTFDAKACVKLVENLKATPVTMNEEAEFFMTAPSFDHATKDPRKNAINISSRTRLVIVEGNYTLLRQNPWDRIAEVCDEKWFVDALVQVVRDRLAQRHLAAGIENSMAAAIARAEENDIPNGELIRSLLINPDVIIEN</sequence>
<organism evidence="1 2">
    <name type="scientific">Clathrospora elynae</name>
    <dbReference type="NCBI Taxonomy" id="706981"/>
    <lineage>
        <taxon>Eukaryota</taxon>
        <taxon>Fungi</taxon>
        <taxon>Dikarya</taxon>
        <taxon>Ascomycota</taxon>
        <taxon>Pezizomycotina</taxon>
        <taxon>Dothideomycetes</taxon>
        <taxon>Pleosporomycetidae</taxon>
        <taxon>Pleosporales</taxon>
        <taxon>Diademaceae</taxon>
        <taxon>Clathrospora</taxon>
    </lineage>
</organism>
<gene>
    <name evidence="1" type="ORF">EJ02DRAFT_432092</name>
</gene>
<accession>A0A6A5SYE5</accession>
<dbReference type="OrthoDB" id="6362633at2759"/>
<dbReference type="GO" id="GO:0016301">
    <property type="term" value="F:kinase activity"/>
    <property type="evidence" value="ECO:0007669"/>
    <property type="project" value="UniProtKB-KW"/>
</dbReference>
<dbReference type="PANTHER" id="PTHR10285">
    <property type="entry name" value="URIDINE KINASE"/>
    <property type="match status" value="1"/>
</dbReference>
<dbReference type="Proteomes" id="UP000800038">
    <property type="component" value="Unassembled WGS sequence"/>
</dbReference>
<evidence type="ECO:0000313" key="1">
    <source>
        <dbReference type="EMBL" id="KAF1944744.1"/>
    </source>
</evidence>